<evidence type="ECO:0000259" key="4">
    <source>
        <dbReference type="SMART" id="SM00852"/>
    </source>
</evidence>
<keyword evidence="5" id="KW-1185">Reference proteome</keyword>
<dbReference type="AlphaFoldDB" id="A0A5S6QAY0"/>
<dbReference type="InterPro" id="IPR001453">
    <property type="entry name" value="MoaB/Mog_dom"/>
</dbReference>
<dbReference type="Gene3D" id="3.40.980.10">
    <property type="entry name" value="MoaB/Mog-like domain"/>
    <property type="match status" value="1"/>
</dbReference>
<dbReference type="InterPro" id="IPR051920">
    <property type="entry name" value="MPT_Adenylyltrnsfr/MoaC-Rel"/>
</dbReference>
<accession>A0A5S6QAY0</accession>
<feature type="domain" description="MoaB/Mog" evidence="4">
    <location>
        <begin position="7"/>
        <end position="126"/>
    </location>
</feature>
<evidence type="ECO:0000256" key="3">
    <source>
        <dbReference type="ARBA" id="ARBA00023150"/>
    </source>
</evidence>
<organism evidence="5 6">
    <name type="scientific">Trichuris muris</name>
    <name type="common">Mouse whipworm</name>
    <dbReference type="NCBI Taxonomy" id="70415"/>
    <lineage>
        <taxon>Eukaryota</taxon>
        <taxon>Metazoa</taxon>
        <taxon>Ecdysozoa</taxon>
        <taxon>Nematoda</taxon>
        <taxon>Enoplea</taxon>
        <taxon>Dorylaimia</taxon>
        <taxon>Trichinellida</taxon>
        <taxon>Trichuridae</taxon>
        <taxon>Trichuris</taxon>
    </lineage>
</organism>
<dbReference type="PANTHER" id="PTHR43764:SF1">
    <property type="entry name" value="MOLYBDOPTERIN MOLYBDOTRANSFERASE"/>
    <property type="match status" value="1"/>
</dbReference>
<dbReference type="GO" id="GO:0006777">
    <property type="term" value="P:Mo-molybdopterin cofactor biosynthetic process"/>
    <property type="evidence" value="ECO:0007669"/>
    <property type="project" value="UniProtKB-KW"/>
</dbReference>
<protein>
    <submittedName>
        <fullName evidence="6">MoCF_biosynth domain-containing protein</fullName>
    </submittedName>
</protein>
<name>A0A5S6QAY0_TRIMR</name>
<dbReference type="InterPro" id="IPR036425">
    <property type="entry name" value="MoaB/Mog-like_dom_sf"/>
</dbReference>
<evidence type="ECO:0000256" key="2">
    <source>
        <dbReference type="ARBA" id="ARBA00007589"/>
    </source>
</evidence>
<evidence type="ECO:0000256" key="1">
    <source>
        <dbReference type="ARBA" id="ARBA00005046"/>
    </source>
</evidence>
<evidence type="ECO:0000313" key="5">
    <source>
        <dbReference type="Proteomes" id="UP000046395"/>
    </source>
</evidence>
<dbReference type="STRING" id="70415.A0A5S6QAY0"/>
<dbReference type="SMART" id="SM00852">
    <property type="entry name" value="MoCF_biosynth"/>
    <property type="match status" value="1"/>
</dbReference>
<dbReference type="PANTHER" id="PTHR43764">
    <property type="entry name" value="MOLYBDENUM COFACTOR BIOSYNTHESIS"/>
    <property type="match status" value="1"/>
</dbReference>
<evidence type="ECO:0000313" key="6">
    <source>
        <dbReference type="WBParaSite" id="TMUE_1000004476.1"/>
    </source>
</evidence>
<sequence>MAEMNVAILVVRDRCAEETRGDKSGRTLLEELFNGFLSIVVPDDKEDIENALFDLSSGDSSVQVVITVGGTGFAPRDVTPEAIRNIVEKKANGLAIALISASLPAGAYSLLVKECWDVLCPLLPHIVALMCNRTSEVQQFHRDLEKPPDSKSASRCSEVLPNAGKEGTDMKSTLTLKDALGTIYEHIDAKENEAMSVPVDQAHGFVLLDVCFENSFASSESSNEGFHSSPPLGLLSPEENHRVNGTAEVLYCHFLNGIWFKRSKKGKEKRSISKLLTTFC</sequence>
<keyword evidence="3" id="KW-0501">Molybdenum cofactor biosynthesis</keyword>
<proteinExistence type="inferred from homology"/>
<dbReference type="WBParaSite" id="TMUE_1000004476.1">
    <property type="protein sequence ID" value="TMUE_1000004476.1"/>
    <property type="gene ID" value="WBGene00291703"/>
</dbReference>
<dbReference type="Proteomes" id="UP000046395">
    <property type="component" value="Unassembled WGS sequence"/>
</dbReference>
<dbReference type="Pfam" id="PF00994">
    <property type="entry name" value="MoCF_biosynth"/>
    <property type="match status" value="1"/>
</dbReference>
<comment type="similarity">
    <text evidence="2">In the N-terminal section; belongs to the MoaB/Mog family.</text>
</comment>
<dbReference type="SUPFAM" id="SSF53218">
    <property type="entry name" value="Molybdenum cofactor biosynthesis proteins"/>
    <property type="match status" value="1"/>
</dbReference>
<comment type="pathway">
    <text evidence="1">Cofactor biosynthesis; molybdopterin biosynthesis.</text>
</comment>
<reference evidence="6" key="1">
    <citation type="submission" date="2019-12" db="UniProtKB">
        <authorList>
            <consortium name="WormBaseParasite"/>
        </authorList>
    </citation>
    <scope>IDENTIFICATION</scope>
</reference>